<dbReference type="Pfam" id="PF12796">
    <property type="entry name" value="Ank_2"/>
    <property type="match status" value="1"/>
</dbReference>
<gene>
    <name evidence="5" type="ORF">TGDOM2_214500</name>
</gene>
<dbReference type="OrthoDB" id="428949at2759"/>
<dbReference type="EMBL" id="AHZU02001134">
    <property type="protein sequence ID" value="KFG35958.1"/>
    <property type="molecule type" value="Genomic_DNA"/>
</dbReference>
<evidence type="ECO:0000256" key="2">
    <source>
        <dbReference type="ARBA" id="ARBA00023043"/>
    </source>
</evidence>
<evidence type="ECO:0000313" key="6">
    <source>
        <dbReference type="Proteomes" id="UP000028837"/>
    </source>
</evidence>
<feature type="compositionally biased region" description="Basic and acidic residues" evidence="4">
    <location>
        <begin position="81"/>
        <end position="117"/>
    </location>
</feature>
<feature type="compositionally biased region" description="Low complexity" evidence="4">
    <location>
        <begin position="1"/>
        <end position="39"/>
    </location>
</feature>
<feature type="repeat" description="ANK" evidence="3">
    <location>
        <begin position="259"/>
        <end position="291"/>
    </location>
</feature>
<evidence type="ECO:0000256" key="4">
    <source>
        <dbReference type="SAM" id="MobiDB-lite"/>
    </source>
</evidence>
<dbReference type="AlphaFoldDB" id="A0A086JUZ0"/>
<accession>A0A086JUZ0</accession>
<dbReference type="InterPro" id="IPR036770">
    <property type="entry name" value="Ankyrin_rpt-contain_sf"/>
</dbReference>
<feature type="repeat" description="ANK" evidence="3">
    <location>
        <begin position="225"/>
        <end position="257"/>
    </location>
</feature>
<protein>
    <submittedName>
        <fullName evidence="5">Ankyrin repeat-containing protein</fullName>
    </submittedName>
</protein>
<dbReference type="GO" id="GO:0085020">
    <property type="term" value="P:protein K6-linked ubiquitination"/>
    <property type="evidence" value="ECO:0007669"/>
    <property type="project" value="TreeGrafter"/>
</dbReference>
<dbReference type="PRINTS" id="PR01415">
    <property type="entry name" value="ANKYRIN"/>
</dbReference>
<keyword evidence="1" id="KW-0677">Repeat</keyword>
<keyword evidence="2 3" id="KW-0040">ANK repeat</keyword>
<feature type="compositionally biased region" description="Basic and acidic residues" evidence="4">
    <location>
        <begin position="381"/>
        <end position="432"/>
    </location>
</feature>
<dbReference type="PROSITE" id="PS50297">
    <property type="entry name" value="ANK_REP_REGION"/>
    <property type="match status" value="3"/>
</dbReference>
<comment type="caution">
    <text evidence="5">The sequence shown here is derived from an EMBL/GenBank/DDBJ whole genome shotgun (WGS) entry which is preliminary data.</text>
</comment>
<name>A0A086JUZ0_TOXGO</name>
<dbReference type="Pfam" id="PF13857">
    <property type="entry name" value="Ank_5"/>
    <property type="match status" value="1"/>
</dbReference>
<reference evidence="5 6" key="1">
    <citation type="submission" date="2014-02" db="EMBL/GenBank/DDBJ databases">
        <authorList>
            <person name="Sibley D."/>
            <person name="Venepally P."/>
            <person name="Karamycheva S."/>
            <person name="Hadjithomas M."/>
            <person name="Khan A."/>
            <person name="Brunk B."/>
            <person name="Roos D."/>
            <person name="Caler E."/>
            <person name="Lorenzi H."/>
        </authorList>
    </citation>
    <scope>NUCLEOTIDE SEQUENCE [LARGE SCALE GENOMIC DNA]</scope>
    <source>
        <strain evidence="5 6">GAB2-2007-GAL-DOM2</strain>
    </source>
</reference>
<feature type="repeat" description="ANK" evidence="3">
    <location>
        <begin position="192"/>
        <end position="224"/>
    </location>
</feature>
<dbReference type="SMART" id="SM00248">
    <property type="entry name" value="ANK"/>
    <property type="match status" value="3"/>
</dbReference>
<feature type="compositionally biased region" description="Basic and acidic residues" evidence="4">
    <location>
        <begin position="123"/>
        <end position="146"/>
    </location>
</feature>
<evidence type="ECO:0000256" key="1">
    <source>
        <dbReference type="ARBA" id="ARBA00022737"/>
    </source>
</evidence>
<dbReference type="PANTHER" id="PTHR24171:SF8">
    <property type="entry name" value="BRCA1-ASSOCIATED RING DOMAIN PROTEIN 1"/>
    <property type="match status" value="1"/>
</dbReference>
<feature type="compositionally biased region" description="Basic and acidic residues" evidence="4">
    <location>
        <begin position="320"/>
        <end position="367"/>
    </location>
</feature>
<proteinExistence type="predicted"/>
<evidence type="ECO:0000313" key="5">
    <source>
        <dbReference type="EMBL" id="KFG35958.1"/>
    </source>
</evidence>
<organism evidence="5 6">
    <name type="scientific">Toxoplasma gondii GAB2-2007-GAL-DOM2</name>
    <dbReference type="NCBI Taxonomy" id="1130820"/>
    <lineage>
        <taxon>Eukaryota</taxon>
        <taxon>Sar</taxon>
        <taxon>Alveolata</taxon>
        <taxon>Apicomplexa</taxon>
        <taxon>Conoidasida</taxon>
        <taxon>Coccidia</taxon>
        <taxon>Eucoccidiorida</taxon>
        <taxon>Eimeriorina</taxon>
        <taxon>Sarcocystidae</taxon>
        <taxon>Toxoplasma</taxon>
    </lineage>
</organism>
<dbReference type="Proteomes" id="UP000028837">
    <property type="component" value="Unassembled WGS sequence"/>
</dbReference>
<sequence>MDSSAPSNSLSSATQMSSSSSSSASFLSSPSSSASASAAQTGLPGPSEEERDSVEARGAHAGGDSEEEGARWVPHSAGRGDALERGGRKTKKSESDLRRAARRAEQRARQLEAEASRDAACAKGDKGDKRDAAEKTVGGKKEKTDQVDQEEQDMLRLSRAGDLDGVKRLLGVTQGYTCAPDRRFLLNCKDSLQRTALHLAAFEGHRDLVRLLLRCGASPKVGAQDGLTPLHFAAQKGHAETVEMLLRGGANVNALVHRGRRSALHFACKNGHLNAALLLVQYGGDLNLENAQGETPLKDLSEEIQGLLRQAATVAVRRSPGSDKSKQAGGKSEKHEKDDNIEKNEREAGQRENDGKDREAGSAEHETAGASRMIGPLMGEEAARREGSAGRYLEDDSHGEGDIRRKREREEGDDEHENKKERRTEKHEERARPTSAVHRPRMPVICAAQDDEDEE</sequence>
<dbReference type="PANTHER" id="PTHR24171">
    <property type="entry name" value="ANKYRIN REPEAT DOMAIN-CONTAINING PROTEIN 39-RELATED"/>
    <property type="match status" value="1"/>
</dbReference>
<dbReference type="Gene3D" id="1.25.40.20">
    <property type="entry name" value="Ankyrin repeat-containing domain"/>
    <property type="match status" value="1"/>
</dbReference>
<feature type="region of interest" description="Disordered" evidence="4">
    <location>
        <begin position="1"/>
        <end position="151"/>
    </location>
</feature>
<evidence type="ECO:0000256" key="3">
    <source>
        <dbReference type="PROSITE-ProRule" id="PRU00023"/>
    </source>
</evidence>
<dbReference type="InterPro" id="IPR002110">
    <property type="entry name" value="Ankyrin_rpt"/>
</dbReference>
<dbReference type="PROSITE" id="PS50088">
    <property type="entry name" value="ANK_REPEAT"/>
    <property type="match status" value="3"/>
</dbReference>
<feature type="region of interest" description="Disordered" evidence="4">
    <location>
        <begin position="312"/>
        <end position="455"/>
    </location>
</feature>
<dbReference type="SUPFAM" id="SSF48403">
    <property type="entry name" value="Ankyrin repeat"/>
    <property type="match status" value="1"/>
</dbReference>
<dbReference type="GO" id="GO:0004842">
    <property type="term" value="F:ubiquitin-protein transferase activity"/>
    <property type="evidence" value="ECO:0007669"/>
    <property type="project" value="TreeGrafter"/>
</dbReference>
<dbReference type="VEuPathDB" id="ToxoDB:TGDOM2_214500"/>